<reference evidence="2" key="1">
    <citation type="submission" date="2016-08" db="EMBL/GenBank/DDBJ databases">
        <authorList>
            <consortium name="Pathogen Informatics"/>
        </authorList>
    </citation>
    <scope>NUCLEOTIDE SEQUENCE</scope>
    <source>
        <strain evidence="2">AJ</strain>
    </source>
</reference>
<protein>
    <submittedName>
        <fullName evidence="2">Plasmodium variant antigen protein Cir/Yir/Bir, putative</fullName>
    </submittedName>
</protein>
<feature type="non-terminal residue" evidence="2">
    <location>
        <position position="290"/>
    </location>
</feature>
<evidence type="ECO:0000256" key="1">
    <source>
        <dbReference type="SAM" id="Phobius"/>
    </source>
</evidence>
<proteinExistence type="predicted"/>
<keyword evidence="1" id="KW-0812">Transmembrane</keyword>
<organism evidence="2">
    <name type="scientific">Plasmodium chabaudi chabaudi</name>
    <dbReference type="NCBI Taxonomy" id="31271"/>
    <lineage>
        <taxon>Eukaryota</taxon>
        <taxon>Sar</taxon>
        <taxon>Alveolata</taxon>
        <taxon>Apicomplexa</taxon>
        <taxon>Aconoidasida</taxon>
        <taxon>Haemosporida</taxon>
        <taxon>Plasmodiidae</taxon>
        <taxon>Plasmodium</taxon>
        <taxon>Plasmodium (Vinckeia)</taxon>
    </lineage>
</organism>
<name>A0A1C6WDB0_PLACU</name>
<dbReference type="AlphaFoldDB" id="A0A1C6WDB0"/>
<dbReference type="Proteomes" id="UP000507163">
    <property type="component" value="Unassembled WGS sequence"/>
</dbReference>
<feature type="transmembrane region" description="Helical" evidence="1">
    <location>
        <begin position="271"/>
        <end position="289"/>
    </location>
</feature>
<keyword evidence="1" id="KW-1133">Transmembrane helix</keyword>
<evidence type="ECO:0000313" key="2">
    <source>
        <dbReference type="EMBL" id="SCL85194.1"/>
    </source>
</evidence>
<accession>A0A1C6WDB0</accession>
<dbReference type="Pfam" id="PF06022">
    <property type="entry name" value="Cir_Bir_Yir"/>
    <property type="match status" value="1"/>
</dbReference>
<sequence>MSKELCEKIKFADENIVFDSGSQKYTLKDNILEAYCSPSRNGEKGKCDTDKELLSSAYIALLDNFKSIDDENLDNDKLAQYAILWLNSKITQNTKIDDGADVIYETIIKNNSWFSEHHQYIDDKKDIMKFHYIYLNNLYNFLKGICETINKCSGSSNIDECIESAKKCAKLYRTSLITFPWAEVCNPYCRVLSNLKKDYDQFREANNNKDQLPELTPPSGRESCENYCEILTQKLNAEGSAIEGTEQVTTHKISLLGQSRTLTSINNGNKLPYIAIPFILIPIILGISYK</sequence>
<keyword evidence="1" id="KW-0472">Membrane</keyword>
<dbReference type="EMBL" id="FMIL01000130">
    <property type="protein sequence ID" value="SCL85194.1"/>
    <property type="molecule type" value="Genomic_DNA"/>
</dbReference>
<dbReference type="InterPro" id="IPR006477">
    <property type="entry name" value="Yir_bir_cir"/>
</dbReference>
<gene>
    <name evidence="2" type="ORF">PCHAJ_000500200</name>
</gene>